<keyword evidence="5" id="KW-1185">Reference proteome</keyword>
<protein>
    <recommendedName>
        <fullName evidence="6">Mid2 domain-containing protein</fullName>
    </recommendedName>
</protein>
<evidence type="ECO:0008006" key="6">
    <source>
        <dbReference type="Google" id="ProtNLM"/>
    </source>
</evidence>
<keyword evidence="2" id="KW-0812">Transmembrane</keyword>
<name>A0A7C8MAN9_9PLEO</name>
<dbReference type="EMBL" id="JAADJZ010000007">
    <property type="protein sequence ID" value="KAF2873376.1"/>
    <property type="molecule type" value="Genomic_DNA"/>
</dbReference>
<feature type="region of interest" description="Disordered" evidence="1">
    <location>
        <begin position="266"/>
        <end position="290"/>
    </location>
</feature>
<keyword evidence="3" id="KW-0732">Signal</keyword>
<feature type="transmembrane region" description="Helical" evidence="2">
    <location>
        <begin position="211"/>
        <end position="233"/>
    </location>
</feature>
<evidence type="ECO:0000256" key="2">
    <source>
        <dbReference type="SAM" id="Phobius"/>
    </source>
</evidence>
<evidence type="ECO:0000313" key="4">
    <source>
        <dbReference type="EMBL" id="KAF2873376.1"/>
    </source>
</evidence>
<sequence length="308" mass="32741">MRSFVLLSSLPLLLGSVAAAQQKCYHVDGTELEDKFGPCNPGAEHSGCCAVNAPVGAVEMCLDNGLCMATNKAFMGTIWQRGCTDPSGKDPRCPKMCPDRTNDFDGLNSVPAWNIQMCDYGTYCCRASTDMKSCCNNSTAPHITTDFIGAFQFATSTAGLPTTTPAPSLTNTLDPTLVFATAISTGIPLSTSPSSASAPNCAKEAQRAATVGGAVGGILGAAIFGLLGVLYWLQQKEKHQRRVKEHYEAQFANFNKLREEEAAARASRRPSLWADEGEEGEARGVVGGEEKREEGFGMHVKYGGPLSP</sequence>
<evidence type="ECO:0000256" key="1">
    <source>
        <dbReference type="SAM" id="MobiDB-lite"/>
    </source>
</evidence>
<accession>A0A7C8MAN9</accession>
<feature type="signal peptide" evidence="3">
    <location>
        <begin position="1"/>
        <end position="19"/>
    </location>
</feature>
<feature type="chain" id="PRO_5028900312" description="Mid2 domain-containing protein" evidence="3">
    <location>
        <begin position="20"/>
        <end position="308"/>
    </location>
</feature>
<comment type="caution">
    <text evidence="4">The sequence shown here is derived from an EMBL/GenBank/DDBJ whole genome shotgun (WGS) entry which is preliminary data.</text>
</comment>
<reference evidence="4 5" key="1">
    <citation type="submission" date="2020-01" db="EMBL/GenBank/DDBJ databases">
        <authorList>
            <consortium name="DOE Joint Genome Institute"/>
            <person name="Haridas S."/>
            <person name="Albert R."/>
            <person name="Binder M."/>
            <person name="Bloem J."/>
            <person name="Labutti K."/>
            <person name="Salamov A."/>
            <person name="Andreopoulos B."/>
            <person name="Baker S.E."/>
            <person name="Barry K."/>
            <person name="Bills G."/>
            <person name="Bluhm B.H."/>
            <person name="Cannon C."/>
            <person name="Castanera R."/>
            <person name="Culley D.E."/>
            <person name="Daum C."/>
            <person name="Ezra D."/>
            <person name="Gonzalez J.B."/>
            <person name="Henrissat B."/>
            <person name="Kuo A."/>
            <person name="Liang C."/>
            <person name="Lipzen A."/>
            <person name="Lutzoni F."/>
            <person name="Magnuson J."/>
            <person name="Mondo S."/>
            <person name="Nolan M."/>
            <person name="Ohm R."/>
            <person name="Pangilinan J."/>
            <person name="Park H.-J.H."/>
            <person name="Ramirez L."/>
            <person name="Alfaro M."/>
            <person name="Sun H."/>
            <person name="Tritt A."/>
            <person name="Yoshinaga Y."/>
            <person name="Zwiers L.-H.L."/>
            <person name="Turgeon B.G."/>
            <person name="Goodwin S.B."/>
            <person name="Spatafora J.W."/>
            <person name="Crous P.W."/>
            <person name="Grigoriev I.V."/>
        </authorList>
    </citation>
    <scope>NUCLEOTIDE SEQUENCE [LARGE SCALE GENOMIC DNA]</scope>
    <source>
        <strain evidence="4 5">CBS 611.86</strain>
    </source>
</reference>
<gene>
    <name evidence="4" type="ORF">BDV95DRAFT_488741</name>
</gene>
<dbReference type="OrthoDB" id="5215637at2759"/>
<keyword evidence="2" id="KW-1133">Transmembrane helix</keyword>
<evidence type="ECO:0000313" key="5">
    <source>
        <dbReference type="Proteomes" id="UP000481861"/>
    </source>
</evidence>
<dbReference type="Proteomes" id="UP000481861">
    <property type="component" value="Unassembled WGS sequence"/>
</dbReference>
<organism evidence="4 5">
    <name type="scientific">Massariosphaeria phaeospora</name>
    <dbReference type="NCBI Taxonomy" id="100035"/>
    <lineage>
        <taxon>Eukaryota</taxon>
        <taxon>Fungi</taxon>
        <taxon>Dikarya</taxon>
        <taxon>Ascomycota</taxon>
        <taxon>Pezizomycotina</taxon>
        <taxon>Dothideomycetes</taxon>
        <taxon>Pleosporomycetidae</taxon>
        <taxon>Pleosporales</taxon>
        <taxon>Pleosporales incertae sedis</taxon>
        <taxon>Massariosphaeria</taxon>
    </lineage>
</organism>
<evidence type="ECO:0000256" key="3">
    <source>
        <dbReference type="SAM" id="SignalP"/>
    </source>
</evidence>
<keyword evidence="2" id="KW-0472">Membrane</keyword>
<dbReference type="AlphaFoldDB" id="A0A7C8MAN9"/>
<proteinExistence type="predicted"/>